<dbReference type="RefSeq" id="WP_163679387.1">
    <property type="nucleotide sequence ID" value="NZ_JAAIYP010000038.1"/>
</dbReference>
<proteinExistence type="predicted"/>
<protein>
    <submittedName>
        <fullName evidence="3">DUF1738 domain-containing protein</fullName>
    </submittedName>
</protein>
<reference evidence="3 4" key="1">
    <citation type="submission" date="2020-02" db="EMBL/GenBank/DDBJ databases">
        <authorList>
            <person name="Dziuba M."/>
            <person name="Kuznetsov B."/>
            <person name="Mardanov A."/>
            <person name="Ravin N."/>
            <person name="Grouzdev D."/>
        </authorList>
    </citation>
    <scope>NUCLEOTIDE SEQUENCE [LARGE SCALE GENOMIC DNA]</scope>
    <source>
        <strain evidence="3 4">SpK</strain>
    </source>
</reference>
<keyword evidence="4" id="KW-1185">Reference proteome</keyword>
<dbReference type="GO" id="GO:0003697">
    <property type="term" value="F:single-stranded DNA binding"/>
    <property type="evidence" value="ECO:0007669"/>
    <property type="project" value="InterPro"/>
</dbReference>
<comment type="caution">
    <text evidence="3">The sequence shown here is derived from an EMBL/GenBank/DDBJ whole genome shotgun (WGS) entry which is preliminary data.</text>
</comment>
<feature type="domain" description="N-terminal" evidence="1">
    <location>
        <begin position="5"/>
        <end position="121"/>
    </location>
</feature>
<evidence type="ECO:0000313" key="4">
    <source>
        <dbReference type="Proteomes" id="UP000480684"/>
    </source>
</evidence>
<evidence type="ECO:0000259" key="2">
    <source>
        <dbReference type="Pfam" id="PF18818"/>
    </source>
</evidence>
<dbReference type="InterPro" id="IPR017113">
    <property type="entry name" value="Antirestriction_ArdC"/>
</dbReference>
<accession>A0A7C9QU74</accession>
<dbReference type="Proteomes" id="UP000480684">
    <property type="component" value="Unassembled WGS sequence"/>
</dbReference>
<dbReference type="InterPro" id="IPR041459">
    <property type="entry name" value="MPTase-PolyVal"/>
</dbReference>
<sequence>MSRRDIHAEITARIIAALEAGTPPWRRPWGKGGPAPSWPRNAVTGRPYRGINALLLAWHPLALAGGDPRWCTYNQARDKGWQVRKGEKGTVIIFFKRIEIDDEESDDDPRIIPVLKTFVVFHAGQIDGMPPWERPAPPSPDWQAPQAVKALLTASGVTLRIGGREASYSIARDLIRLPPEALFRSPEGWAATALHELAHATAHPSRLDREISRHYGSPAYALEELRAELASAFVCAELGLPPDLEQHASYIDGWLEALRGDKRAVFRAASAAQGIADWILALIPNPNAEGSVS</sequence>
<gene>
    <name evidence="3" type="ORF">G4223_11255</name>
</gene>
<organism evidence="3 4">
    <name type="scientific">Magnetospirillum aberrantis SpK</name>
    <dbReference type="NCBI Taxonomy" id="908842"/>
    <lineage>
        <taxon>Bacteria</taxon>
        <taxon>Pseudomonadati</taxon>
        <taxon>Pseudomonadota</taxon>
        <taxon>Alphaproteobacteria</taxon>
        <taxon>Rhodospirillales</taxon>
        <taxon>Rhodospirillaceae</taxon>
        <taxon>Magnetospirillum</taxon>
    </lineage>
</organism>
<dbReference type="Pfam" id="PF18818">
    <property type="entry name" value="MPTase-PolyVal"/>
    <property type="match status" value="1"/>
</dbReference>
<dbReference type="InterPro" id="IPR013610">
    <property type="entry name" value="ArdC_N"/>
</dbReference>
<name>A0A7C9QU74_9PROT</name>
<dbReference type="PIRSF" id="PIRSF037112">
    <property type="entry name" value="Antirestriction_ArdC"/>
    <property type="match status" value="1"/>
</dbReference>
<evidence type="ECO:0000259" key="1">
    <source>
        <dbReference type="Pfam" id="PF08401"/>
    </source>
</evidence>
<feature type="domain" description="Polyvalent protein metallopeptidase" evidence="2">
    <location>
        <begin position="147"/>
        <end position="270"/>
    </location>
</feature>
<dbReference type="Pfam" id="PF08401">
    <property type="entry name" value="ArdcN"/>
    <property type="match status" value="1"/>
</dbReference>
<dbReference type="AlphaFoldDB" id="A0A7C9QU74"/>
<dbReference type="EMBL" id="JAAIYP010000038">
    <property type="protein sequence ID" value="NFV80684.1"/>
    <property type="molecule type" value="Genomic_DNA"/>
</dbReference>
<evidence type="ECO:0000313" key="3">
    <source>
        <dbReference type="EMBL" id="NFV80684.1"/>
    </source>
</evidence>